<dbReference type="Proteomes" id="UP000569732">
    <property type="component" value="Unassembled WGS sequence"/>
</dbReference>
<evidence type="ECO:0000313" key="12">
    <source>
        <dbReference type="EMBL" id="NYZ67932.1"/>
    </source>
</evidence>
<dbReference type="InterPro" id="IPR009056">
    <property type="entry name" value="Cyt_c-like_dom"/>
</dbReference>
<name>A0A853I887_9GAMM</name>
<dbReference type="Gene3D" id="1.10.760.10">
    <property type="entry name" value="Cytochrome c-like domain"/>
    <property type="match status" value="2"/>
</dbReference>
<dbReference type="PIRSF" id="PIRSF000005">
    <property type="entry name" value="Cytochrome_c4"/>
    <property type="match status" value="1"/>
</dbReference>
<evidence type="ECO:0000256" key="10">
    <source>
        <dbReference type="SAM" id="SignalP"/>
    </source>
</evidence>
<evidence type="ECO:0000256" key="2">
    <source>
        <dbReference type="ARBA" id="ARBA00022448"/>
    </source>
</evidence>
<keyword evidence="3 8" id="KW-0349">Heme</keyword>
<feature type="binding site" description="covalent" evidence="8">
    <location>
        <position position="141"/>
    </location>
    <ligand>
        <name>heme c</name>
        <dbReference type="ChEBI" id="CHEBI:61717"/>
        <label>2</label>
    </ligand>
</feature>
<feature type="binding site" description="axial binding residue" evidence="9">
    <location>
        <position position="145"/>
    </location>
    <ligand>
        <name>heme c</name>
        <dbReference type="ChEBI" id="CHEBI:61717"/>
        <label>2</label>
    </ligand>
    <ligandPart>
        <name>Fe</name>
        <dbReference type="ChEBI" id="CHEBI:18248"/>
    </ligandPart>
</feature>
<evidence type="ECO:0000256" key="4">
    <source>
        <dbReference type="ARBA" id="ARBA00022723"/>
    </source>
</evidence>
<dbReference type="GO" id="GO:0042597">
    <property type="term" value="C:periplasmic space"/>
    <property type="evidence" value="ECO:0007669"/>
    <property type="project" value="UniProtKB-SubCell"/>
</dbReference>
<keyword evidence="10" id="KW-0732">Signal</keyword>
<evidence type="ECO:0000256" key="9">
    <source>
        <dbReference type="PIRSR" id="PIRSR000005-2"/>
    </source>
</evidence>
<reference evidence="12 13" key="1">
    <citation type="submission" date="2020-07" db="EMBL/GenBank/DDBJ databases">
        <title>Endozoicomonas sp. nov., isolated from sediment.</title>
        <authorList>
            <person name="Gu T."/>
        </authorList>
    </citation>
    <scope>NUCLEOTIDE SEQUENCE [LARGE SCALE GENOMIC DNA]</scope>
    <source>
        <strain evidence="12 13">SM1973</strain>
    </source>
</reference>
<evidence type="ECO:0000256" key="8">
    <source>
        <dbReference type="PIRSR" id="PIRSR000005-1"/>
    </source>
</evidence>
<dbReference type="PANTHER" id="PTHR33751:SF9">
    <property type="entry name" value="CYTOCHROME C4"/>
    <property type="match status" value="1"/>
</dbReference>
<protein>
    <submittedName>
        <fullName evidence="12">Cytochrome c4</fullName>
    </submittedName>
</protein>
<feature type="binding site" description="axial binding residue" evidence="9">
    <location>
        <position position="77"/>
    </location>
    <ligand>
        <name>heme c</name>
        <dbReference type="ChEBI" id="CHEBI:61717"/>
        <label>1</label>
    </ligand>
    <ligandPart>
        <name>Fe</name>
        <dbReference type="ChEBI" id="CHEBI:18248"/>
    </ligandPart>
</feature>
<dbReference type="InterPro" id="IPR050597">
    <property type="entry name" value="Cytochrome_c_Oxidase_Subunit"/>
</dbReference>
<dbReference type="AlphaFoldDB" id="A0A853I887"/>
<feature type="signal peptide" evidence="10">
    <location>
        <begin position="1"/>
        <end position="20"/>
    </location>
</feature>
<dbReference type="GO" id="GO:0020037">
    <property type="term" value="F:heme binding"/>
    <property type="evidence" value="ECO:0007669"/>
    <property type="project" value="InterPro"/>
</dbReference>
<feature type="binding site" description="axial binding residue" evidence="9">
    <location>
        <position position="38"/>
    </location>
    <ligand>
        <name>heme c</name>
        <dbReference type="ChEBI" id="CHEBI:61717"/>
        <label>1</label>
    </ligand>
    <ligandPart>
        <name>Fe</name>
        <dbReference type="ChEBI" id="CHEBI:18248"/>
    </ligandPart>
</feature>
<dbReference type="GO" id="GO:0009055">
    <property type="term" value="F:electron transfer activity"/>
    <property type="evidence" value="ECO:0007669"/>
    <property type="project" value="InterPro"/>
</dbReference>
<feature type="binding site" description="axial binding residue" evidence="9">
    <location>
        <position position="189"/>
    </location>
    <ligand>
        <name>heme c</name>
        <dbReference type="ChEBI" id="CHEBI:61717"/>
        <label>2</label>
    </ligand>
    <ligandPart>
        <name>Fe</name>
        <dbReference type="ChEBI" id="CHEBI:18248"/>
    </ligandPart>
</feature>
<keyword evidence="4 9" id="KW-0479">Metal-binding</keyword>
<feature type="binding site" description="covalent" evidence="8">
    <location>
        <position position="34"/>
    </location>
    <ligand>
        <name>heme c</name>
        <dbReference type="ChEBI" id="CHEBI:61717"/>
        <label>1</label>
    </ligand>
</feature>
<evidence type="ECO:0000313" key="13">
    <source>
        <dbReference type="Proteomes" id="UP000569732"/>
    </source>
</evidence>
<feature type="binding site" description="covalent" evidence="8">
    <location>
        <position position="144"/>
    </location>
    <ligand>
        <name>heme c</name>
        <dbReference type="ChEBI" id="CHEBI:61717"/>
        <label>2</label>
    </ligand>
</feature>
<keyword evidence="2" id="KW-0813">Transport</keyword>
<dbReference type="GO" id="GO:0005506">
    <property type="term" value="F:iron ion binding"/>
    <property type="evidence" value="ECO:0007669"/>
    <property type="project" value="InterPro"/>
</dbReference>
<feature type="domain" description="Cytochrome c" evidence="11">
    <location>
        <begin position="120"/>
        <end position="212"/>
    </location>
</feature>
<dbReference type="InterPro" id="IPR036909">
    <property type="entry name" value="Cyt_c-like_dom_sf"/>
</dbReference>
<sequence>MKKVLIGVMLTIGVTGLAHAAGDKNAGKEKAAVCGACHGPTGVSAADNFPNLAGQGERYLIKQITDIKSKKRVVLEMTGMTDNLSEQDIADIAAFYASQSAPLSVVPKSKVEPKDSKGTVDLKLAERIYRAGDLKKGIPACTACHMPTGKGNAYAGFPHLAGQHAKYIAKQLTDFREGDRTNDGDSKIMRAVAEKLSNKEIQALSYYVQGLYK</sequence>
<dbReference type="PROSITE" id="PS51007">
    <property type="entry name" value="CYTC"/>
    <property type="match status" value="2"/>
</dbReference>
<proteinExistence type="predicted"/>
<dbReference type="Pfam" id="PF00034">
    <property type="entry name" value="Cytochrom_C"/>
    <property type="match status" value="2"/>
</dbReference>
<keyword evidence="6" id="KW-0249">Electron transport</keyword>
<evidence type="ECO:0000259" key="11">
    <source>
        <dbReference type="PROSITE" id="PS51007"/>
    </source>
</evidence>
<keyword evidence="13" id="KW-1185">Reference proteome</keyword>
<dbReference type="EMBL" id="JACCKB010000032">
    <property type="protein sequence ID" value="NYZ67932.1"/>
    <property type="molecule type" value="Genomic_DNA"/>
</dbReference>
<feature type="domain" description="Cytochrome c" evidence="11">
    <location>
        <begin position="22"/>
        <end position="100"/>
    </location>
</feature>
<dbReference type="InterPro" id="IPR024167">
    <property type="entry name" value="Cytochrome_c4-like"/>
</dbReference>
<dbReference type="SUPFAM" id="SSF46626">
    <property type="entry name" value="Cytochrome c"/>
    <property type="match status" value="2"/>
</dbReference>
<comment type="caution">
    <text evidence="12">The sequence shown here is derived from an EMBL/GenBank/DDBJ whole genome shotgun (WGS) entry which is preliminary data.</text>
</comment>
<dbReference type="PANTHER" id="PTHR33751">
    <property type="entry name" value="CBB3-TYPE CYTOCHROME C OXIDASE SUBUNIT FIXP"/>
    <property type="match status" value="1"/>
</dbReference>
<comment type="subcellular location">
    <subcellularLocation>
        <location evidence="1">Periplasm</location>
    </subcellularLocation>
</comment>
<feature type="binding site" description="covalent" evidence="8">
    <location>
        <position position="37"/>
    </location>
    <ligand>
        <name>heme c</name>
        <dbReference type="ChEBI" id="CHEBI:61717"/>
        <label>1</label>
    </ligand>
</feature>
<organism evidence="12 13">
    <name type="scientific">Spartinivicinus marinus</name>
    <dbReference type="NCBI Taxonomy" id="2994442"/>
    <lineage>
        <taxon>Bacteria</taxon>
        <taxon>Pseudomonadati</taxon>
        <taxon>Pseudomonadota</taxon>
        <taxon>Gammaproteobacteria</taxon>
        <taxon>Oceanospirillales</taxon>
        <taxon>Zooshikellaceae</taxon>
        <taxon>Spartinivicinus</taxon>
    </lineage>
</organism>
<comment type="PTM">
    <text evidence="8">Binds 2 heme c groups covalently per subunit.</text>
</comment>
<accession>A0A853I887</accession>
<evidence type="ECO:0000256" key="6">
    <source>
        <dbReference type="ARBA" id="ARBA00022982"/>
    </source>
</evidence>
<evidence type="ECO:0000256" key="7">
    <source>
        <dbReference type="ARBA" id="ARBA00023004"/>
    </source>
</evidence>
<evidence type="ECO:0000256" key="1">
    <source>
        <dbReference type="ARBA" id="ARBA00004418"/>
    </source>
</evidence>
<keyword evidence="7 9" id="KW-0408">Iron</keyword>
<evidence type="ECO:0000256" key="5">
    <source>
        <dbReference type="ARBA" id="ARBA00022764"/>
    </source>
</evidence>
<gene>
    <name evidence="12" type="ORF">H0A36_18105</name>
</gene>
<keyword evidence="5" id="KW-0574">Periplasm</keyword>
<evidence type="ECO:0000256" key="3">
    <source>
        <dbReference type="ARBA" id="ARBA00022617"/>
    </source>
</evidence>
<dbReference type="RefSeq" id="WP_180569953.1">
    <property type="nucleotide sequence ID" value="NZ_JACCKB010000032.1"/>
</dbReference>
<feature type="chain" id="PRO_5032949138" evidence="10">
    <location>
        <begin position="21"/>
        <end position="213"/>
    </location>
</feature>